<name>A0A6H0RXP4_9MYCO</name>
<evidence type="ECO:0000313" key="1">
    <source>
        <dbReference type="EMBL" id="QIV79888.1"/>
    </source>
</evidence>
<dbReference type="EMBL" id="CP038798">
    <property type="protein sequence ID" value="QIV79888.1"/>
    <property type="molecule type" value="Genomic_DNA"/>
</dbReference>
<geneLocation type="plasmid" evidence="1 2">
    <name>unnamed2</name>
</geneLocation>
<protein>
    <submittedName>
        <fullName evidence="1">Uncharacterized protein</fullName>
    </submittedName>
</protein>
<keyword evidence="2" id="KW-1185">Reference proteome</keyword>
<sequence length="205" mass="23176">MTLSAFQAAAREHLANPPGTWTVHRVAARAWQVRTRDGAVIDRCATKTAAEQSRQDGPYVRLWQERTDWYLGRSTNPRDRPLTAEERAVVDQILHPADTVLGDVRAVRFCDRDDHDHQVWIATHTPEGRWAIESLPWWTFATDELEFLDADDPETNAVMLDGLLEACQRWERDLADDLAGPDTTQDAAVTVIGIIRRLATTLTAH</sequence>
<keyword evidence="1" id="KW-0614">Plasmid</keyword>
<dbReference type="KEGG" id="mfre:EXE63_02465"/>
<dbReference type="RefSeq" id="WP_168140615.1">
    <property type="nucleotide sequence ID" value="NZ_CP038798.1"/>
</dbReference>
<reference evidence="1 2" key="1">
    <citation type="submission" date="2019-04" db="EMBL/GenBank/DDBJ databases">
        <title>Draft, Whole-Genome Sequence of the Anthracene-degrading Mycobacterium frederiksbergense LB501T, Isolated from a Polycyclic Aromatic Hydrocarbon (PAH)-Contaminated Soil.</title>
        <authorList>
            <person name="Augelletti F."/>
        </authorList>
    </citation>
    <scope>NUCLEOTIDE SEQUENCE [LARGE SCALE GENOMIC DNA]</scope>
    <source>
        <strain evidence="1 2">LB 501T</strain>
        <plasmid evidence="1 2">unnamed2</plasmid>
    </source>
</reference>
<accession>A0A6H0RXP4</accession>
<organism evidence="1 2">
    <name type="scientific">Mycolicibacterium frederiksbergense</name>
    <dbReference type="NCBI Taxonomy" id="117567"/>
    <lineage>
        <taxon>Bacteria</taxon>
        <taxon>Bacillati</taxon>
        <taxon>Actinomycetota</taxon>
        <taxon>Actinomycetes</taxon>
        <taxon>Mycobacteriales</taxon>
        <taxon>Mycobacteriaceae</taxon>
        <taxon>Mycolicibacterium</taxon>
    </lineage>
</organism>
<dbReference type="AlphaFoldDB" id="A0A6H0RXP4"/>
<gene>
    <name evidence="1" type="ORF">EXE63_02465</name>
</gene>
<proteinExistence type="predicted"/>
<evidence type="ECO:0000313" key="2">
    <source>
        <dbReference type="Proteomes" id="UP000501849"/>
    </source>
</evidence>
<dbReference type="Proteomes" id="UP000501849">
    <property type="component" value="Plasmid unnamed2"/>
</dbReference>